<dbReference type="STRING" id="1458425.SRAA_1551"/>
<proteinExistence type="predicted"/>
<dbReference type="Pfam" id="PF02452">
    <property type="entry name" value="PemK_toxin"/>
    <property type="match status" value="1"/>
</dbReference>
<sequence length="112" mass="11995">MGTPAAGSVVLVPFPFSDLSQSKRRPAVVLAEAGRGDWILCQITSKAYADSRAVLLTDDDFECGSLRIESHARPAKLFTAHEGLFISEPGVLTAASLKRIRDTVVTVIQGKP</sequence>
<evidence type="ECO:0000313" key="2">
    <source>
        <dbReference type="Proteomes" id="UP000067461"/>
    </source>
</evidence>
<dbReference type="HOGENOM" id="CLU_121823_6_0_4"/>
<gene>
    <name evidence="1" type="ORF">SRAA_1551</name>
</gene>
<keyword evidence="2" id="KW-1185">Reference proteome</keyword>
<dbReference type="KEGG" id="cbaa:SRAA_1551"/>
<dbReference type="AlphaFoldDB" id="A0A060NJP8"/>
<dbReference type="Gene3D" id="2.30.30.110">
    <property type="match status" value="1"/>
</dbReference>
<accession>A0A060NJP8</accession>
<dbReference type="Proteomes" id="UP000067461">
    <property type="component" value="Chromosome"/>
</dbReference>
<dbReference type="SUPFAM" id="SSF50118">
    <property type="entry name" value="Cell growth inhibitor/plasmid maintenance toxic component"/>
    <property type="match status" value="1"/>
</dbReference>
<dbReference type="OrthoDB" id="9813449at2"/>
<protein>
    <recommendedName>
        <fullName evidence="3">MazF family transcriptional regulator</fullName>
    </recommendedName>
</protein>
<organism evidence="1 2">
    <name type="scientific">Serpentinimonas raichei</name>
    <dbReference type="NCBI Taxonomy" id="1458425"/>
    <lineage>
        <taxon>Bacteria</taxon>
        <taxon>Pseudomonadati</taxon>
        <taxon>Pseudomonadota</taxon>
        <taxon>Betaproteobacteria</taxon>
        <taxon>Burkholderiales</taxon>
        <taxon>Comamonadaceae</taxon>
        <taxon>Serpentinimonas</taxon>
    </lineage>
</organism>
<evidence type="ECO:0000313" key="1">
    <source>
        <dbReference type="EMBL" id="BAO81405.1"/>
    </source>
</evidence>
<reference evidence="1 2" key="1">
    <citation type="journal article" date="2014" name="Nat. Commun.">
        <title>Physiological and genomic features of highly alkaliphilic hydrogen-utilizing Betaproteobacteria from a continental serpentinizing site.</title>
        <authorList>
            <person name="Suzuki S."/>
            <person name="Kuenen J.G."/>
            <person name="Schipper K."/>
            <person name="van der Velde S."/>
            <person name="Ishii S."/>
            <person name="Wu A."/>
            <person name="Sorokin D.Y."/>
            <person name="Tenney A."/>
            <person name="Meng X.Y."/>
            <person name="Morrill P.L."/>
            <person name="Kamagata Y."/>
            <person name="Muyzer G."/>
            <person name="Nealson K.H."/>
        </authorList>
    </citation>
    <scope>NUCLEOTIDE SEQUENCE [LARGE SCALE GENOMIC DNA]</scope>
    <source>
        <strain evidence="1 2">A1</strain>
    </source>
</reference>
<dbReference type="GO" id="GO:0003677">
    <property type="term" value="F:DNA binding"/>
    <property type="evidence" value="ECO:0007669"/>
    <property type="project" value="InterPro"/>
</dbReference>
<name>A0A060NJP8_9BURK</name>
<dbReference type="EMBL" id="AP014568">
    <property type="protein sequence ID" value="BAO81405.1"/>
    <property type="molecule type" value="Genomic_DNA"/>
</dbReference>
<dbReference type="InterPro" id="IPR011067">
    <property type="entry name" value="Plasmid_toxin/cell-grow_inhib"/>
</dbReference>
<evidence type="ECO:0008006" key="3">
    <source>
        <dbReference type="Google" id="ProtNLM"/>
    </source>
</evidence>
<dbReference type="InterPro" id="IPR003477">
    <property type="entry name" value="PemK-like"/>
</dbReference>
<dbReference type="RefSeq" id="WP_045531900.1">
    <property type="nucleotide sequence ID" value="NZ_AP014568.1"/>
</dbReference>